<keyword evidence="2" id="KW-1185">Reference proteome</keyword>
<reference evidence="1" key="1">
    <citation type="submission" date="2023-10" db="EMBL/GenBank/DDBJ databases">
        <authorList>
            <person name="Rodriguez Cubillos JULIANA M."/>
            <person name="De Vega J."/>
        </authorList>
    </citation>
    <scope>NUCLEOTIDE SEQUENCE</scope>
</reference>
<dbReference type="EMBL" id="CASHSV030000409">
    <property type="protein sequence ID" value="CAJ2661837.1"/>
    <property type="molecule type" value="Genomic_DNA"/>
</dbReference>
<gene>
    <name evidence="1" type="ORF">MILVUS5_LOCUS27485</name>
</gene>
<sequence>MYELRSQSINLYQRKVKNSFSLLRLVFVNLVLGWNILSIGVVCNISSVYVGMVEDEFPPYPKLIFMLNSCLEVVFYEWGSLEMDSYYF</sequence>
<accession>A0ACB0KXF9</accession>
<comment type="caution">
    <text evidence="1">The sequence shown here is derived from an EMBL/GenBank/DDBJ whole genome shotgun (WGS) entry which is preliminary data.</text>
</comment>
<proteinExistence type="predicted"/>
<dbReference type="Proteomes" id="UP001177021">
    <property type="component" value="Unassembled WGS sequence"/>
</dbReference>
<evidence type="ECO:0000313" key="1">
    <source>
        <dbReference type="EMBL" id="CAJ2661837.1"/>
    </source>
</evidence>
<organism evidence="1 2">
    <name type="scientific">Trifolium pratense</name>
    <name type="common">Red clover</name>
    <dbReference type="NCBI Taxonomy" id="57577"/>
    <lineage>
        <taxon>Eukaryota</taxon>
        <taxon>Viridiplantae</taxon>
        <taxon>Streptophyta</taxon>
        <taxon>Embryophyta</taxon>
        <taxon>Tracheophyta</taxon>
        <taxon>Spermatophyta</taxon>
        <taxon>Magnoliopsida</taxon>
        <taxon>eudicotyledons</taxon>
        <taxon>Gunneridae</taxon>
        <taxon>Pentapetalae</taxon>
        <taxon>rosids</taxon>
        <taxon>fabids</taxon>
        <taxon>Fabales</taxon>
        <taxon>Fabaceae</taxon>
        <taxon>Papilionoideae</taxon>
        <taxon>50 kb inversion clade</taxon>
        <taxon>NPAAA clade</taxon>
        <taxon>Hologalegina</taxon>
        <taxon>IRL clade</taxon>
        <taxon>Trifolieae</taxon>
        <taxon>Trifolium</taxon>
    </lineage>
</organism>
<protein>
    <submittedName>
        <fullName evidence="1">Uncharacterized protein</fullName>
    </submittedName>
</protein>
<evidence type="ECO:0000313" key="2">
    <source>
        <dbReference type="Proteomes" id="UP001177021"/>
    </source>
</evidence>
<name>A0ACB0KXF9_TRIPR</name>